<evidence type="ECO:0000313" key="3">
    <source>
        <dbReference type="Proteomes" id="UP000516388"/>
    </source>
</evidence>
<evidence type="ECO:0000256" key="1">
    <source>
        <dbReference type="SAM" id="Phobius"/>
    </source>
</evidence>
<sequence>MDRIHLWALLVVGMILLFFALRTPPVKEKVIVFLLKAYFSTFFGVIVVEDHWLEYPVRFLGRYFETSVLFEYFLYPIICVYFYQTSRRSRLPGIIGQCALYAAALTAVEVLYEKHTDLIEYHRWTWMHSFVTIFALSFFVRMLMKLIDKWGQTVG</sequence>
<keyword evidence="1" id="KW-0812">Transmembrane</keyword>
<feature type="transmembrane region" description="Helical" evidence="1">
    <location>
        <begin position="124"/>
        <end position="144"/>
    </location>
</feature>
<reference evidence="2 3" key="1">
    <citation type="submission" date="2020-09" db="EMBL/GenBank/DDBJ databases">
        <title>Complete Geobacillus genomes through the use of hybrid genome assembly.</title>
        <authorList>
            <person name="Vera D.L."/>
            <person name="Venkateswaran K."/>
            <person name="Singh N.K."/>
            <person name="Landry K."/>
        </authorList>
    </citation>
    <scope>NUCLEOTIDE SEQUENCE [LARGE SCALE GENOMIC DNA]</scope>
    <source>
        <strain evidence="2 3">SURF-189</strain>
    </source>
</reference>
<dbReference type="NCBIfam" id="NF041644">
    <property type="entry name" value="CBO0543_fam"/>
    <property type="match status" value="1"/>
</dbReference>
<dbReference type="AlphaFoldDB" id="A0A7H1RYE2"/>
<dbReference type="EMBL" id="CP061470">
    <property type="protein sequence ID" value="QNU19281.1"/>
    <property type="molecule type" value="Genomic_DNA"/>
</dbReference>
<protein>
    <recommendedName>
        <fullName evidence="4">VanZ family protein</fullName>
    </recommendedName>
</protein>
<evidence type="ECO:0000313" key="2">
    <source>
        <dbReference type="EMBL" id="QNU19281.1"/>
    </source>
</evidence>
<dbReference type="KEGG" id="gza:IC807_06650"/>
<dbReference type="RefSeq" id="WP_020755134.1">
    <property type="nucleotide sequence ID" value="NZ_CP061470.1"/>
</dbReference>
<dbReference type="InterPro" id="IPR048147">
    <property type="entry name" value="CBO0543-like"/>
</dbReference>
<gene>
    <name evidence="2" type="ORF">IC807_06650</name>
</gene>
<evidence type="ECO:0008006" key="4">
    <source>
        <dbReference type="Google" id="ProtNLM"/>
    </source>
</evidence>
<proteinExistence type="predicted"/>
<feature type="transmembrane region" description="Helical" evidence="1">
    <location>
        <begin position="30"/>
        <end position="48"/>
    </location>
</feature>
<dbReference type="Proteomes" id="UP000516388">
    <property type="component" value="Chromosome"/>
</dbReference>
<accession>A0A7H1RYE2</accession>
<keyword evidence="3" id="KW-1185">Reference proteome</keyword>
<name>A0A7H1RYE2_9BACL</name>
<organism evidence="2 3">
    <name type="scientific">Geobacillus zalihae</name>
    <dbReference type="NCBI Taxonomy" id="213419"/>
    <lineage>
        <taxon>Bacteria</taxon>
        <taxon>Bacillati</taxon>
        <taxon>Bacillota</taxon>
        <taxon>Bacilli</taxon>
        <taxon>Bacillales</taxon>
        <taxon>Anoxybacillaceae</taxon>
        <taxon>Geobacillus</taxon>
    </lineage>
</organism>
<feature type="transmembrane region" description="Helical" evidence="1">
    <location>
        <begin position="94"/>
        <end position="112"/>
    </location>
</feature>
<feature type="transmembrane region" description="Helical" evidence="1">
    <location>
        <begin position="6"/>
        <end position="23"/>
    </location>
</feature>
<keyword evidence="1" id="KW-1133">Transmembrane helix</keyword>
<feature type="transmembrane region" description="Helical" evidence="1">
    <location>
        <begin position="60"/>
        <end position="82"/>
    </location>
</feature>
<keyword evidence="1" id="KW-0472">Membrane</keyword>